<comment type="subcellular location">
    <subcellularLocation>
        <location evidence="1">Nucleus</location>
    </subcellularLocation>
</comment>
<dbReference type="InterPro" id="IPR036060">
    <property type="entry name" value="Znf_C2H2C_sf"/>
</dbReference>
<evidence type="ECO:0000256" key="10">
    <source>
        <dbReference type="ARBA" id="ARBA00023242"/>
    </source>
</evidence>
<evidence type="ECO:0000256" key="2">
    <source>
        <dbReference type="ARBA" id="ARBA00010194"/>
    </source>
</evidence>
<gene>
    <name evidence="15" type="ORF">UY3_07093</name>
</gene>
<sequence length="732" mass="81399">MAPEVICEETPQTSRDSQKTHCEGRFSPKPEYSVIVEVRSDDDKDDDARSQKSAVTDESEMYDMMTRGNLGLLEQAIALKAEQVKIMREPSRLPGEHVKHFQVDEKQNKPLDTIRKNYYSKDPSRPEKREIKCPTPGCDGTGHVTGLYPHHRSLSGCPHKDRIPPETAAEKLAKSHEKQQPQAGDPSKSSSNSDRILRPMCFVKQLEIPQYGSYRPNMVPATPRANLAKELEKYSKVTFDYASFDAQVFGKRMLAPKIQTSETSPKAFKSKPFPKASSPSHSPSSSYVKSTSSSSTGFDYSHDAEAAHMAATPILNLSTRCWEMPENLSTKQQDLPSKSMDIEVDENGTLDLSMNKHRKRESTFPSSSSCSSSPSVKSPDVSQRQNSTSATSSTMTSPQSSQTSRQDEWDGPIDYTKPNRQREEEPEESEPAAHSFASSEADEQEVSEENFEERKYPGEVTLTNFKLKFLPKDIKKELLTCPTPGCDGSGHITGNYASHRSLSGCPLADKSLRNLMAAHSADLKCPTPGCDGSGHITGNYASHRSLSGCPRAKKSGIKITPTKDDKEDPELMNLSGCPRATFAGKKGKLSGDEILNTKFKTSDVLENDEEIKQLNKEITELNESNSEMEAAMVKLQSQISTMEKNLKNIEEENKIIEEQNEALFLELSGLSQALIQSLANIRLPHMEPISEQNFDAYVNTLTDMYTNQECYQNPENRDLLESIKQAVKGIQV</sequence>
<feature type="compositionally biased region" description="Basic and acidic residues" evidence="13">
    <location>
        <begin position="38"/>
        <end position="50"/>
    </location>
</feature>
<keyword evidence="8" id="KW-0238">DNA-binding</keyword>
<evidence type="ECO:0000256" key="4">
    <source>
        <dbReference type="ARBA" id="ARBA00022737"/>
    </source>
</evidence>
<dbReference type="PANTHER" id="PTHR10816:SF10">
    <property type="entry name" value="MYELIN TRANSCRIPTION FACTOR 1"/>
    <property type="match status" value="1"/>
</dbReference>
<evidence type="ECO:0000256" key="12">
    <source>
        <dbReference type="SAM" id="Coils"/>
    </source>
</evidence>
<evidence type="ECO:0000256" key="5">
    <source>
        <dbReference type="ARBA" id="ARBA00022771"/>
    </source>
</evidence>
<dbReference type="Gene3D" id="4.10.320.30">
    <property type="match status" value="3"/>
</dbReference>
<dbReference type="GO" id="GO:0000981">
    <property type="term" value="F:DNA-binding transcription factor activity, RNA polymerase II-specific"/>
    <property type="evidence" value="ECO:0007669"/>
    <property type="project" value="TreeGrafter"/>
</dbReference>
<feature type="region of interest" description="Disordered" evidence="13">
    <location>
        <begin position="1"/>
        <end position="59"/>
    </location>
</feature>
<evidence type="ECO:0000256" key="3">
    <source>
        <dbReference type="ARBA" id="ARBA00022723"/>
    </source>
</evidence>
<feature type="compositionally biased region" description="Low complexity" evidence="13">
    <location>
        <begin position="264"/>
        <end position="295"/>
    </location>
</feature>
<dbReference type="InterPro" id="IPR002515">
    <property type="entry name" value="Znf_C2H2C"/>
</dbReference>
<evidence type="ECO:0000256" key="13">
    <source>
        <dbReference type="SAM" id="MobiDB-lite"/>
    </source>
</evidence>
<feature type="compositionally biased region" description="Basic and acidic residues" evidence="13">
    <location>
        <begin position="101"/>
        <end position="115"/>
    </location>
</feature>
<dbReference type="GO" id="GO:0008270">
    <property type="term" value="F:zinc ion binding"/>
    <property type="evidence" value="ECO:0007669"/>
    <property type="project" value="UniProtKB-KW"/>
</dbReference>
<protein>
    <submittedName>
        <fullName evidence="15">Myelin transcription factor 1</fullName>
    </submittedName>
</protein>
<keyword evidence="9" id="KW-0804">Transcription</keyword>
<organism evidence="15 16">
    <name type="scientific">Chelonia mydas</name>
    <name type="common">Green sea-turtle</name>
    <name type="synonym">Chelonia agassizi</name>
    <dbReference type="NCBI Taxonomy" id="8469"/>
    <lineage>
        <taxon>Eukaryota</taxon>
        <taxon>Metazoa</taxon>
        <taxon>Chordata</taxon>
        <taxon>Craniata</taxon>
        <taxon>Vertebrata</taxon>
        <taxon>Euteleostomi</taxon>
        <taxon>Archelosauria</taxon>
        <taxon>Testudinata</taxon>
        <taxon>Testudines</taxon>
        <taxon>Cryptodira</taxon>
        <taxon>Durocryptodira</taxon>
        <taxon>Americhelydia</taxon>
        <taxon>Chelonioidea</taxon>
        <taxon>Cheloniidae</taxon>
        <taxon>Chelonia</taxon>
    </lineage>
</organism>
<name>M7BD64_CHEMY</name>
<dbReference type="Pfam" id="PF08474">
    <property type="entry name" value="MYT1"/>
    <property type="match status" value="1"/>
</dbReference>
<comment type="similarity">
    <text evidence="2">Belongs to the MYT1 family.</text>
</comment>
<feature type="region of interest" description="Disordered" evidence="13">
    <location>
        <begin position="260"/>
        <end position="299"/>
    </location>
</feature>
<dbReference type="EMBL" id="KB527578">
    <property type="protein sequence ID" value="EMP35856.1"/>
    <property type="molecule type" value="Genomic_DNA"/>
</dbReference>
<keyword evidence="6" id="KW-0862">Zinc</keyword>
<keyword evidence="7" id="KW-0805">Transcription regulation</keyword>
<dbReference type="SUPFAM" id="SSF103637">
    <property type="entry name" value="CCHHC domain"/>
    <property type="match status" value="3"/>
</dbReference>
<keyword evidence="4" id="KW-0677">Repeat</keyword>
<evidence type="ECO:0000256" key="9">
    <source>
        <dbReference type="ARBA" id="ARBA00023163"/>
    </source>
</evidence>
<dbReference type="GO" id="GO:0005634">
    <property type="term" value="C:nucleus"/>
    <property type="evidence" value="ECO:0007669"/>
    <property type="project" value="UniProtKB-SubCell"/>
</dbReference>
<evidence type="ECO:0000256" key="11">
    <source>
        <dbReference type="PROSITE-ProRule" id="PRU01143"/>
    </source>
</evidence>
<reference evidence="16" key="1">
    <citation type="journal article" date="2013" name="Nat. Genet.">
        <title>The draft genomes of soft-shell turtle and green sea turtle yield insights into the development and evolution of the turtle-specific body plan.</title>
        <authorList>
            <person name="Wang Z."/>
            <person name="Pascual-Anaya J."/>
            <person name="Zadissa A."/>
            <person name="Li W."/>
            <person name="Niimura Y."/>
            <person name="Huang Z."/>
            <person name="Li C."/>
            <person name="White S."/>
            <person name="Xiong Z."/>
            <person name="Fang D."/>
            <person name="Wang B."/>
            <person name="Ming Y."/>
            <person name="Chen Y."/>
            <person name="Zheng Y."/>
            <person name="Kuraku S."/>
            <person name="Pignatelli M."/>
            <person name="Herrero J."/>
            <person name="Beal K."/>
            <person name="Nozawa M."/>
            <person name="Li Q."/>
            <person name="Wang J."/>
            <person name="Zhang H."/>
            <person name="Yu L."/>
            <person name="Shigenobu S."/>
            <person name="Wang J."/>
            <person name="Liu J."/>
            <person name="Flicek P."/>
            <person name="Searle S."/>
            <person name="Wang J."/>
            <person name="Kuratani S."/>
            <person name="Yin Y."/>
            <person name="Aken B."/>
            <person name="Zhang G."/>
            <person name="Irie N."/>
        </authorList>
    </citation>
    <scope>NUCLEOTIDE SEQUENCE [LARGE SCALE GENOMIC DNA]</scope>
</reference>
<dbReference type="GO" id="GO:0000978">
    <property type="term" value="F:RNA polymerase II cis-regulatory region sequence-specific DNA binding"/>
    <property type="evidence" value="ECO:0007669"/>
    <property type="project" value="TreeGrafter"/>
</dbReference>
<feature type="compositionally biased region" description="Basic and acidic residues" evidence="13">
    <location>
        <begin position="122"/>
        <end position="132"/>
    </location>
</feature>
<feature type="compositionally biased region" description="Acidic residues" evidence="13">
    <location>
        <begin position="440"/>
        <end position="451"/>
    </location>
</feature>
<feature type="region of interest" description="Disordered" evidence="13">
    <location>
        <begin position="101"/>
        <end position="138"/>
    </location>
</feature>
<evidence type="ECO:0000256" key="1">
    <source>
        <dbReference type="ARBA" id="ARBA00004123"/>
    </source>
</evidence>
<evidence type="ECO:0000313" key="16">
    <source>
        <dbReference type="Proteomes" id="UP000031443"/>
    </source>
</evidence>
<evidence type="ECO:0000313" key="15">
    <source>
        <dbReference type="EMBL" id="EMP35856.1"/>
    </source>
</evidence>
<dbReference type="Proteomes" id="UP000031443">
    <property type="component" value="Unassembled WGS sequence"/>
</dbReference>
<accession>M7BD64</accession>
<evidence type="ECO:0000256" key="7">
    <source>
        <dbReference type="ARBA" id="ARBA00023015"/>
    </source>
</evidence>
<feature type="region of interest" description="Disordered" evidence="13">
    <location>
        <begin position="328"/>
        <end position="455"/>
    </location>
</feature>
<keyword evidence="3" id="KW-0479">Metal-binding</keyword>
<feature type="compositionally biased region" description="Basic and acidic residues" evidence="13">
    <location>
        <begin position="158"/>
        <end position="179"/>
    </location>
</feature>
<proteinExistence type="inferred from homology"/>
<dbReference type="FunFam" id="4.10.320.30:FF:000001">
    <property type="entry name" value="Myelin transcription factor 1-like, a"/>
    <property type="match status" value="3"/>
</dbReference>
<keyword evidence="10" id="KW-0539">Nucleus</keyword>
<feature type="compositionally biased region" description="Basic and acidic residues" evidence="13">
    <location>
        <begin position="16"/>
        <end position="28"/>
    </location>
</feature>
<feature type="domain" description="Myelin transcription factor 1" evidence="14">
    <location>
        <begin position="214"/>
        <end position="471"/>
    </location>
</feature>
<dbReference type="PROSITE" id="PS51802">
    <property type="entry name" value="ZF_CCHHC"/>
    <property type="match status" value="3"/>
</dbReference>
<feature type="region of interest" description="Disordered" evidence="13">
    <location>
        <begin position="151"/>
        <end position="196"/>
    </location>
</feature>
<dbReference type="STRING" id="8469.M7BD64"/>
<feature type="coiled-coil region" evidence="12">
    <location>
        <begin position="604"/>
        <end position="666"/>
    </location>
</feature>
<feature type="compositionally biased region" description="Low complexity" evidence="13">
    <location>
        <begin position="363"/>
        <end position="404"/>
    </location>
</feature>
<dbReference type="Pfam" id="PF01530">
    <property type="entry name" value="zf-C2HC"/>
    <property type="match status" value="3"/>
</dbReference>
<dbReference type="AlphaFoldDB" id="M7BD64"/>
<evidence type="ECO:0000256" key="8">
    <source>
        <dbReference type="ARBA" id="ARBA00023125"/>
    </source>
</evidence>
<keyword evidence="5 11" id="KW-0863">Zinc-finger</keyword>
<dbReference type="PANTHER" id="PTHR10816">
    <property type="entry name" value="MYELIN TRANSCRIPTION FACTOR 1-RELATED"/>
    <property type="match status" value="1"/>
</dbReference>
<keyword evidence="12" id="KW-0175">Coiled coil</keyword>
<dbReference type="InterPro" id="IPR013681">
    <property type="entry name" value="Myelin_TF"/>
</dbReference>
<evidence type="ECO:0000256" key="6">
    <source>
        <dbReference type="ARBA" id="ARBA00022833"/>
    </source>
</evidence>
<evidence type="ECO:0000259" key="14">
    <source>
        <dbReference type="Pfam" id="PF08474"/>
    </source>
</evidence>
<keyword evidence="16" id="KW-1185">Reference proteome</keyword>